<gene>
    <name evidence="4" type="primary">acr-16</name>
    <name evidence="4" type="ORF">TNIN_362841</name>
</gene>
<evidence type="ECO:0000313" key="5">
    <source>
        <dbReference type="Proteomes" id="UP000886998"/>
    </source>
</evidence>
<dbReference type="OrthoDB" id="5975154at2759"/>
<organism evidence="4 5">
    <name type="scientific">Trichonephila inaurata madagascariensis</name>
    <dbReference type="NCBI Taxonomy" id="2747483"/>
    <lineage>
        <taxon>Eukaryota</taxon>
        <taxon>Metazoa</taxon>
        <taxon>Ecdysozoa</taxon>
        <taxon>Arthropoda</taxon>
        <taxon>Chelicerata</taxon>
        <taxon>Arachnida</taxon>
        <taxon>Araneae</taxon>
        <taxon>Araneomorphae</taxon>
        <taxon>Entelegynae</taxon>
        <taxon>Araneoidea</taxon>
        <taxon>Nephilidae</taxon>
        <taxon>Trichonephila</taxon>
        <taxon>Trichonephila inaurata</taxon>
    </lineage>
</organism>
<comment type="caution">
    <text evidence="4">The sequence shown here is derived from an EMBL/GenBank/DDBJ whole genome shotgun (WGS) entry which is preliminary data.</text>
</comment>
<dbReference type="AlphaFoldDB" id="A0A8X6IPL2"/>
<keyword evidence="1" id="KW-0812">Transmembrane</keyword>
<feature type="domain" description="Neurotransmitter-gated ion-channel transmembrane" evidence="3">
    <location>
        <begin position="1"/>
        <end position="156"/>
    </location>
</feature>
<accession>A0A8X6IPL2</accession>
<keyword evidence="2" id="KW-0732">Signal</keyword>
<dbReference type="GO" id="GO:0006811">
    <property type="term" value="P:monoatomic ion transport"/>
    <property type="evidence" value="ECO:0007669"/>
    <property type="project" value="InterPro"/>
</dbReference>
<feature type="chain" id="PRO_5036504522" evidence="2">
    <location>
        <begin position="25"/>
        <end position="166"/>
    </location>
</feature>
<sequence length="166" mass="19048">MIMVAFSVVMTVVVLNYHHRSSDTHEMPDCVRSLFLIWLPWILRMQQPSAKLQRKAIFGSKKELEIVRQRSSRSLLANVMDIDDLGSDDQATPATVRGCFDRELTAILRELRYITCRMKREDRVNDIIAEWKYAAVVVDRVCLILFSAFTVLSTCICLFSAPHLVA</sequence>
<keyword evidence="5" id="KW-1185">Reference proteome</keyword>
<evidence type="ECO:0000259" key="3">
    <source>
        <dbReference type="Pfam" id="PF02932"/>
    </source>
</evidence>
<evidence type="ECO:0000313" key="4">
    <source>
        <dbReference type="EMBL" id="GFS54075.1"/>
    </source>
</evidence>
<dbReference type="GO" id="GO:0016020">
    <property type="term" value="C:membrane"/>
    <property type="evidence" value="ECO:0007669"/>
    <property type="project" value="InterPro"/>
</dbReference>
<feature type="transmembrane region" description="Helical" evidence="1">
    <location>
        <begin position="143"/>
        <end position="165"/>
    </location>
</feature>
<keyword evidence="1" id="KW-1133">Transmembrane helix</keyword>
<dbReference type="Pfam" id="PF02932">
    <property type="entry name" value="Neur_chan_memb"/>
    <property type="match status" value="1"/>
</dbReference>
<dbReference type="Proteomes" id="UP000886998">
    <property type="component" value="Unassembled WGS sequence"/>
</dbReference>
<keyword evidence="4" id="KW-0675">Receptor</keyword>
<feature type="signal peptide" evidence="2">
    <location>
        <begin position="1"/>
        <end position="24"/>
    </location>
</feature>
<dbReference type="InterPro" id="IPR036719">
    <property type="entry name" value="Neuro-gated_channel_TM_sf"/>
</dbReference>
<evidence type="ECO:0000256" key="1">
    <source>
        <dbReference type="SAM" id="Phobius"/>
    </source>
</evidence>
<dbReference type="EMBL" id="BMAV01026859">
    <property type="protein sequence ID" value="GFS54075.1"/>
    <property type="molecule type" value="Genomic_DNA"/>
</dbReference>
<keyword evidence="1" id="KW-0472">Membrane</keyword>
<protein>
    <submittedName>
        <fullName evidence="4">Acetylcholine receptor subunit alpha-type acr-16</fullName>
    </submittedName>
</protein>
<dbReference type="InterPro" id="IPR006029">
    <property type="entry name" value="Neurotrans-gated_channel_TM"/>
</dbReference>
<name>A0A8X6IPL2_9ARAC</name>
<reference evidence="4" key="1">
    <citation type="submission" date="2020-08" db="EMBL/GenBank/DDBJ databases">
        <title>Multicomponent nature underlies the extraordinary mechanical properties of spider dragline silk.</title>
        <authorList>
            <person name="Kono N."/>
            <person name="Nakamura H."/>
            <person name="Mori M."/>
            <person name="Yoshida Y."/>
            <person name="Ohtoshi R."/>
            <person name="Malay A.D."/>
            <person name="Moran D.A.P."/>
            <person name="Tomita M."/>
            <person name="Numata K."/>
            <person name="Arakawa K."/>
        </authorList>
    </citation>
    <scope>NUCLEOTIDE SEQUENCE</scope>
</reference>
<evidence type="ECO:0000256" key="2">
    <source>
        <dbReference type="SAM" id="SignalP"/>
    </source>
</evidence>
<dbReference type="Gene3D" id="1.20.58.390">
    <property type="entry name" value="Neurotransmitter-gated ion-channel transmembrane domain"/>
    <property type="match status" value="2"/>
</dbReference>
<proteinExistence type="predicted"/>
<dbReference type="InterPro" id="IPR038050">
    <property type="entry name" value="Neuro_actylchol_rec"/>
</dbReference>
<dbReference type="SUPFAM" id="SSF90112">
    <property type="entry name" value="Neurotransmitter-gated ion-channel transmembrane pore"/>
    <property type="match status" value="1"/>
</dbReference>